<dbReference type="RefSeq" id="XP_051606629.1">
    <property type="nucleotide sequence ID" value="XM_051754513.1"/>
</dbReference>
<feature type="compositionally biased region" description="Polar residues" evidence="4">
    <location>
        <begin position="289"/>
        <end position="305"/>
    </location>
</feature>
<dbReference type="CDD" id="cd17724">
    <property type="entry name" value="BRCT_p53bp1_rpt2"/>
    <property type="match status" value="1"/>
</dbReference>
<keyword evidence="8" id="KW-1185">Reference proteome</keyword>
<dbReference type="GO" id="GO:0045944">
    <property type="term" value="P:positive regulation of transcription by RNA polymerase II"/>
    <property type="evidence" value="ECO:0007669"/>
    <property type="project" value="TreeGrafter"/>
</dbReference>
<feature type="domain" description="BRCT" evidence="5">
    <location>
        <begin position="828"/>
        <end position="929"/>
    </location>
</feature>
<feature type="compositionally biased region" description="Basic and acidic residues" evidence="4">
    <location>
        <begin position="480"/>
        <end position="503"/>
    </location>
</feature>
<dbReference type="Pfam" id="PF08605">
    <property type="entry name" value="Rad9_Rad53_bind"/>
    <property type="match status" value="1"/>
</dbReference>
<evidence type="ECO:0000313" key="8">
    <source>
        <dbReference type="Proteomes" id="UP001204833"/>
    </source>
</evidence>
<feature type="compositionally biased region" description="Acidic residues" evidence="4">
    <location>
        <begin position="529"/>
        <end position="550"/>
    </location>
</feature>
<keyword evidence="2" id="KW-0227">DNA damage</keyword>
<dbReference type="GO" id="GO:0042393">
    <property type="term" value="F:histone binding"/>
    <property type="evidence" value="ECO:0007669"/>
    <property type="project" value="TreeGrafter"/>
</dbReference>
<dbReference type="Proteomes" id="UP001204833">
    <property type="component" value="Unassembled WGS sequence"/>
</dbReference>
<feature type="region of interest" description="Disordered" evidence="4">
    <location>
        <begin position="1"/>
        <end position="26"/>
    </location>
</feature>
<dbReference type="InterPro" id="IPR036420">
    <property type="entry name" value="BRCT_dom_sf"/>
</dbReference>
<feature type="compositionally biased region" description="Basic and acidic residues" evidence="4">
    <location>
        <begin position="268"/>
        <end position="286"/>
    </location>
</feature>
<dbReference type="InterPro" id="IPR047252">
    <property type="entry name" value="TP53BP1-like"/>
</dbReference>
<dbReference type="CDD" id="cd17745">
    <property type="entry name" value="BRCT_p53bp1_rpt1"/>
    <property type="match status" value="1"/>
</dbReference>
<keyword evidence="3" id="KW-0539">Nucleus</keyword>
<dbReference type="SUPFAM" id="SSF52113">
    <property type="entry name" value="BRCT domain"/>
    <property type="match status" value="1"/>
</dbReference>
<feature type="region of interest" description="Disordered" evidence="4">
    <location>
        <begin position="241"/>
        <end position="260"/>
    </location>
</feature>
<feature type="compositionally biased region" description="Basic and acidic residues" evidence="4">
    <location>
        <begin position="207"/>
        <end position="216"/>
    </location>
</feature>
<evidence type="ECO:0000256" key="3">
    <source>
        <dbReference type="ARBA" id="ARBA00023242"/>
    </source>
</evidence>
<dbReference type="InterPro" id="IPR013914">
    <property type="entry name" value="Rad9_Rad53-bd_dom_fun"/>
</dbReference>
<dbReference type="Gene3D" id="3.40.50.10190">
    <property type="entry name" value="BRCT domain"/>
    <property type="match status" value="1"/>
</dbReference>
<evidence type="ECO:0000256" key="4">
    <source>
        <dbReference type="SAM" id="MobiDB-lite"/>
    </source>
</evidence>
<dbReference type="PANTHER" id="PTHR15321:SF3">
    <property type="entry name" value="TP53-BINDING PROTEIN 1"/>
    <property type="match status" value="1"/>
</dbReference>
<feature type="compositionally biased region" description="Basic and acidic residues" evidence="4">
    <location>
        <begin position="461"/>
        <end position="471"/>
    </location>
</feature>
<feature type="region of interest" description="Disordered" evidence="4">
    <location>
        <begin position="268"/>
        <end position="314"/>
    </location>
</feature>
<dbReference type="InterPro" id="IPR047250">
    <property type="entry name" value="BRCT_p53bp1-like_rpt2"/>
</dbReference>
<feature type="compositionally biased region" description="Polar residues" evidence="4">
    <location>
        <begin position="345"/>
        <end position="355"/>
    </location>
</feature>
<dbReference type="GO" id="GO:0000077">
    <property type="term" value="P:DNA damage checkpoint signaling"/>
    <property type="evidence" value="ECO:0007669"/>
    <property type="project" value="TreeGrafter"/>
</dbReference>
<comment type="subcellular location">
    <subcellularLocation>
        <location evidence="1">Nucleus</location>
    </subcellularLocation>
</comment>
<evidence type="ECO:0000256" key="2">
    <source>
        <dbReference type="ARBA" id="ARBA00022763"/>
    </source>
</evidence>
<dbReference type="PANTHER" id="PTHR15321">
    <property type="entry name" value="TUMOR SUPPRESSOR P53-BINDING PROTEIN 1"/>
    <property type="match status" value="1"/>
</dbReference>
<feature type="compositionally biased region" description="Polar residues" evidence="4">
    <location>
        <begin position="184"/>
        <end position="200"/>
    </location>
</feature>
<feature type="compositionally biased region" description="Basic and acidic residues" evidence="4">
    <location>
        <begin position="362"/>
        <end position="377"/>
    </location>
</feature>
<dbReference type="GeneID" id="76152993"/>
<feature type="region of interest" description="Disordered" evidence="4">
    <location>
        <begin position="329"/>
        <end position="377"/>
    </location>
</feature>
<gene>
    <name evidence="7" type="ORF">KGF57_004949</name>
</gene>
<dbReference type="EMBL" id="JAIHNG010000165">
    <property type="protein sequence ID" value="KAI5949119.1"/>
    <property type="molecule type" value="Genomic_DNA"/>
</dbReference>
<dbReference type="AlphaFoldDB" id="A0AAD5FWC2"/>
<comment type="caution">
    <text evidence="7">The sequence shown here is derived from an EMBL/GenBank/DDBJ whole genome shotgun (WGS) entry which is preliminary data.</text>
</comment>
<dbReference type="Pfam" id="PF00533">
    <property type="entry name" value="BRCT"/>
    <property type="match status" value="1"/>
</dbReference>
<protein>
    <submittedName>
        <fullName evidence="7">RAD9</fullName>
    </submittedName>
</protein>
<dbReference type="InterPro" id="IPR001357">
    <property type="entry name" value="BRCT_dom"/>
</dbReference>
<evidence type="ECO:0000256" key="1">
    <source>
        <dbReference type="ARBA" id="ARBA00004123"/>
    </source>
</evidence>
<organism evidence="7 8">
    <name type="scientific">Candida theae</name>
    <dbReference type="NCBI Taxonomy" id="1198502"/>
    <lineage>
        <taxon>Eukaryota</taxon>
        <taxon>Fungi</taxon>
        <taxon>Dikarya</taxon>
        <taxon>Ascomycota</taxon>
        <taxon>Saccharomycotina</taxon>
        <taxon>Pichiomycetes</taxon>
        <taxon>Debaryomycetaceae</taxon>
        <taxon>Candida/Lodderomyces clade</taxon>
        <taxon>Candida</taxon>
    </lineage>
</organism>
<evidence type="ECO:0000259" key="6">
    <source>
        <dbReference type="Pfam" id="PF08605"/>
    </source>
</evidence>
<dbReference type="InterPro" id="IPR047249">
    <property type="entry name" value="BRCT_p53bp1-like_rpt1"/>
</dbReference>
<feature type="region of interest" description="Disordered" evidence="4">
    <location>
        <begin position="450"/>
        <end position="578"/>
    </location>
</feature>
<feature type="domain" description="Rad9-like Rad53-binding" evidence="6">
    <location>
        <begin position="615"/>
        <end position="743"/>
    </location>
</feature>
<accession>A0AAD5FWC2</accession>
<evidence type="ECO:0000313" key="7">
    <source>
        <dbReference type="EMBL" id="KAI5949119.1"/>
    </source>
</evidence>
<reference evidence="7 8" key="1">
    <citation type="journal article" date="2022" name="DNA Res.">
        <title>Genome analysis of five recently described species of the CUG-Ser clade uncovers Candida theae as a new hybrid lineage with pathogenic potential in the Candida parapsilosis species complex.</title>
        <authorList>
            <person name="Mixao V."/>
            <person name="Del Olmo V."/>
            <person name="Hegedusova E."/>
            <person name="Saus E."/>
            <person name="Pryszcz L."/>
            <person name="Cillingova A."/>
            <person name="Nosek J."/>
            <person name="Gabaldon T."/>
        </authorList>
    </citation>
    <scope>NUCLEOTIDE SEQUENCE [LARGE SCALE GENOMIC DNA]</scope>
    <source>
        <strain evidence="7 8">CBS 12239</strain>
    </source>
</reference>
<sequence>MNLDTRAELSQSVRIPHDEDSHESNTSLLDNGILATSSNPVQLDQVDTDSQQYNSIEETKVDKDSTMEDNSNYYEDQQSLTQMLTSHHGHNNYLQDTQVIHNGDEVISMDIEGNSTQKSRINDVEAGISDEIQTQEQSPDATSTQPDFDALPDTQLIPMEAESTKFKRRSKNLLSDLKDTQVISNTSRNDTGNLKDTQPINLHPQRRFSDARSRHEDLGETQVIIKRRPQKLPDTQVINHANCVPDSESPESSESGYKVFDAPRDRLSKKNEPFVRSKSKSYKDLADTQVITRQRTNHSQENQPNGIDEENPFMDSQSHQIDVNNIQQASHRQVIHTQDEADTSLFASKPSTMEVQTDEERDSSHSKEEDSKEDDIFNDLKERIYRGNNNHNKRRLSHSPFKIKRSKTANIEKYGDSHESENYFSATPSDRIQLRNHTEPLVFASPFDKTISVSSSSPSKKVADQSVRTDEDQTQADVTIDDRLDVNMEEEKLEDESRSESSSDLKSAPMRHVSPPSSPDDIDSMSLSESEEEEEEEEEYKEETDEDAGNESETSNDRFGHTSIAEKTASDERRIVPKRRVNNIVDSQTPSCGSTLPPEDDEYVIAGVLRKEKSDVIYDDDIVYPGSVWATYNLKMYSGFISARYNDYSIVEFDQESSRIKSEDLNPLDIRIGDTLNVKGKRFKCVVTGLSMEDSPNGIRCIRGYNMVHVKRNSKPKSKSRKASDDTEYVFGVSQCSMELGDWVMHQQKFQIRRRSKGHNQAEGDGSGSGAGNEMFAVPNSPMNHMASGSGVANLKITLPSTPLKLSRHSTMSRPLSPSPKRGINQISRLFADRLFCITNIDGSRKHTIKSIIESNGGTFLDTNLMDLFQYSKRPQAEGNGLYLKSSYSITNELTFAALISSNYCRSSKYLQALALGWPILSECYIDDVVNGVVGIEQWPAYCLAAGHSTKLNALANCDLYKFRRNYELGHSLEFQMDLKSHLLAGYNVVIASSNLQESHKKSVIEMDTCKFIFHAFGARSLNYANLPIINSQRDGDGDGVADDEFVHLVKKLHSEDNGEILICDYGNNQVAKSFYSIADGASNSANKSIRRHHNRLKRQHETIELKVVDWEWVVQCVISGHIWQPTATIKING</sequence>
<name>A0AAD5FWC2_9ASCO</name>
<dbReference type="GO" id="GO:0005634">
    <property type="term" value="C:nucleus"/>
    <property type="evidence" value="ECO:0007669"/>
    <property type="project" value="UniProtKB-SubCell"/>
</dbReference>
<evidence type="ECO:0000259" key="5">
    <source>
        <dbReference type="Pfam" id="PF00533"/>
    </source>
</evidence>
<proteinExistence type="predicted"/>
<feature type="region of interest" description="Disordered" evidence="4">
    <location>
        <begin position="184"/>
        <end position="216"/>
    </location>
</feature>
<feature type="region of interest" description="Disordered" evidence="4">
    <location>
        <begin position="751"/>
        <end position="775"/>
    </location>
</feature>